<protein>
    <recommendedName>
        <fullName evidence="6">UDP-N-acetylglucosamine--dolichyl-phosphate N-acetylglucosaminephosphotransferase</fullName>
        <ecNumber evidence="5">2.7.8.15</ecNumber>
    </recommendedName>
    <alternativeName>
        <fullName evidence="15">GlcNAc-1-P transferase</fullName>
    </alternativeName>
    <alternativeName>
        <fullName evidence="16">N-acetylglucosamine-1-phosphate transferase</fullName>
    </alternativeName>
</protein>
<evidence type="ECO:0000313" key="20">
    <source>
        <dbReference type="EMBL" id="BAM81973.1"/>
    </source>
</evidence>
<dbReference type="RefSeq" id="XP_005538009.1">
    <property type="nucleotide sequence ID" value="XM_005537952.1"/>
</dbReference>
<dbReference type="Proteomes" id="UP000007014">
    <property type="component" value="Chromosome 17"/>
</dbReference>
<feature type="transmembrane region" description="Helical" evidence="19">
    <location>
        <begin position="285"/>
        <end position="304"/>
    </location>
</feature>
<dbReference type="EC" id="2.7.8.15" evidence="5"/>
<feature type="transmembrane region" description="Helical" evidence="19">
    <location>
        <begin position="48"/>
        <end position="70"/>
    </location>
</feature>
<keyword evidence="13 19" id="KW-1133">Transmembrane helix</keyword>
<dbReference type="InterPro" id="IPR033895">
    <property type="entry name" value="GPT"/>
</dbReference>
<dbReference type="PANTHER" id="PTHR10571">
    <property type="entry name" value="UDP-N-ACETYLGLUCOSAMINE--DOLICHYL-PHOSPHATE N-ACETYLGLUCOSAMINEPHOSPHOTRANSFERASE"/>
    <property type="match status" value="1"/>
</dbReference>
<feature type="transmembrane region" description="Helical" evidence="19">
    <location>
        <begin position="339"/>
        <end position="361"/>
    </location>
</feature>
<evidence type="ECO:0000256" key="8">
    <source>
        <dbReference type="ARBA" id="ARBA00022679"/>
    </source>
</evidence>
<dbReference type="PANTHER" id="PTHR10571:SF0">
    <property type="entry name" value="UDP-N-ACETYLGLUCOSAMINE--DOLICHYL-PHOSPHATE N-ACETYLGLUCOSAMINEPHOSPHOTRANSFERASE"/>
    <property type="match status" value="1"/>
</dbReference>
<evidence type="ECO:0000256" key="19">
    <source>
        <dbReference type="SAM" id="Phobius"/>
    </source>
</evidence>
<dbReference type="Pfam" id="PF00953">
    <property type="entry name" value="Glycos_transf_4"/>
    <property type="match status" value="1"/>
</dbReference>
<comment type="subcellular location">
    <subcellularLocation>
        <location evidence="2">Endoplasmic reticulum membrane</location>
        <topology evidence="2">Multi-pass membrane protein</topology>
    </subcellularLocation>
</comment>
<dbReference type="STRING" id="280699.M1VKF6"/>
<feature type="transmembrane region" description="Helical" evidence="19">
    <location>
        <begin position="101"/>
        <end position="120"/>
    </location>
</feature>
<evidence type="ECO:0000256" key="12">
    <source>
        <dbReference type="ARBA" id="ARBA00022842"/>
    </source>
</evidence>
<dbReference type="GO" id="GO:0046872">
    <property type="term" value="F:metal ion binding"/>
    <property type="evidence" value="ECO:0007669"/>
    <property type="project" value="UniProtKB-KW"/>
</dbReference>
<evidence type="ECO:0000256" key="9">
    <source>
        <dbReference type="ARBA" id="ARBA00022692"/>
    </source>
</evidence>
<dbReference type="EMBL" id="AP006499">
    <property type="protein sequence ID" value="BAM81973.1"/>
    <property type="molecule type" value="Genomic_DNA"/>
</dbReference>
<dbReference type="eggNOG" id="KOG2788">
    <property type="taxonomic scope" value="Eukaryota"/>
</dbReference>
<keyword evidence="14 19" id="KW-0472">Membrane</keyword>
<evidence type="ECO:0000256" key="4">
    <source>
        <dbReference type="ARBA" id="ARBA00009317"/>
    </source>
</evidence>
<reference evidence="20 21" key="2">
    <citation type="journal article" date="2007" name="BMC Biol.">
        <title>A 100%-complete sequence reveals unusually simple genomic features in the hot-spring red alga Cyanidioschyzon merolae.</title>
        <authorList>
            <person name="Nozaki H."/>
            <person name="Takano H."/>
            <person name="Misumi O."/>
            <person name="Terasawa K."/>
            <person name="Matsuzaki M."/>
            <person name="Maruyama S."/>
            <person name="Nishida K."/>
            <person name="Yagisawa F."/>
            <person name="Yoshida Y."/>
            <person name="Fujiwara T."/>
            <person name="Takio S."/>
            <person name="Tamura K."/>
            <person name="Chung S.J."/>
            <person name="Nakamura S."/>
            <person name="Kuroiwa H."/>
            <person name="Tanaka K."/>
            <person name="Sato N."/>
            <person name="Kuroiwa T."/>
        </authorList>
    </citation>
    <scope>NUCLEOTIDE SEQUENCE [LARGE SCALE GENOMIC DNA]</scope>
    <source>
        <strain evidence="20 21">10D</strain>
    </source>
</reference>
<dbReference type="UniPathway" id="UPA00378"/>
<evidence type="ECO:0000256" key="14">
    <source>
        <dbReference type="ARBA" id="ARBA00023136"/>
    </source>
</evidence>
<dbReference type="Gramene" id="CMQ042CT">
    <property type="protein sequence ID" value="CMQ042CT"/>
    <property type="gene ID" value="CMQ042C"/>
</dbReference>
<evidence type="ECO:0000256" key="17">
    <source>
        <dbReference type="ARBA" id="ARBA00044717"/>
    </source>
</evidence>
<comment type="function">
    <text evidence="17">UDP-N-acetylglucosamine--dolichyl-phosphate N-acetylglucosaminephosphotransferase that operates in the biosynthetic pathway of dolichol-linked oligosaccharides, the glycan precursors employed in protein asparagine (N)-glycosylation. The assembly of dolichol-linked oligosaccharides begins on the cytosolic side of the endoplasmic reticulum membrane and finishes in its lumen. The sequential addition of sugars to dolichol pyrophosphate produces dolichol-linked oligosaccharides containing fourteen sugars, including two GlcNAcs, nine mannoses and three glucoses. Once assembled, the oligosaccharide is transferred from the lipid to nascent proteins by oligosaccharyltransferases. Catalyzes the initial step of dolichol-linked oligosaccharide biosynthesis, transfering GlcNAc-1-P from cytosolic UDP-GlcNAc onto the carrier lipid dolichyl phosphate (P-dolichol), yielding GlcNAc-P-P-dolichol embedded in the cytoplasmic leaflet of the endoplasmic reticulum membrane.</text>
</comment>
<gene>
    <name evidence="20" type="ORF">CYME_CMQ042C</name>
</gene>
<evidence type="ECO:0000313" key="21">
    <source>
        <dbReference type="Proteomes" id="UP000007014"/>
    </source>
</evidence>
<keyword evidence="21" id="KW-1185">Reference proteome</keyword>
<dbReference type="GO" id="GO:0003975">
    <property type="term" value="F:UDP-N-acetylglucosamine-dolichyl-phosphate N-acetylglucosaminephosphotransferase activity"/>
    <property type="evidence" value="ECO:0007669"/>
    <property type="project" value="UniProtKB-EC"/>
</dbReference>
<dbReference type="OrthoDB" id="10262326at2759"/>
<dbReference type="KEGG" id="cme:CYME_CMQ042C"/>
<keyword evidence="10" id="KW-0479">Metal-binding</keyword>
<keyword evidence="9 19" id="KW-0812">Transmembrane</keyword>
<name>M1VKF6_CYAM1</name>
<keyword evidence="7" id="KW-0328">Glycosyltransferase</keyword>
<evidence type="ECO:0000256" key="11">
    <source>
        <dbReference type="ARBA" id="ARBA00022824"/>
    </source>
</evidence>
<keyword evidence="8 20" id="KW-0808">Transferase</keyword>
<evidence type="ECO:0000256" key="16">
    <source>
        <dbReference type="ARBA" id="ARBA00033238"/>
    </source>
</evidence>
<evidence type="ECO:0000256" key="3">
    <source>
        <dbReference type="ARBA" id="ARBA00004922"/>
    </source>
</evidence>
<proteinExistence type="inferred from homology"/>
<dbReference type="GO" id="GO:0005789">
    <property type="term" value="C:endoplasmic reticulum membrane"/>
    <property type="evidence" value="ECO:0007669"/>
    <property type="project" value="UniProtKB-SubCell"/>
</dbReference>
<dbReference type="AlphaFoldDB" id="M1VKF6"/>
<evidence type="ECO:0000256" key="7">
    <source>
        <dbReference type="ARBA" id="ARBA00022676"/>
    </source>
</evidence>
<feature type="transmembrane region" description="Helical" evidence="19">
    <location>
        <begin position="20"/>
        <end position="36"/>
    </location>
</feature>
<comment type="similarity">
    <text evidence="4">Belongs to the glycosyltransferase 4 family.</text>
</comment>
<comment type="cofactor">
    <cofactor evidence="1">
        <name>Mg(2+)</name>
        <dbReference type="ChEBI" id="CHEBI:18420"/>
    </cofactor>
</comment>
<dbReference type="InterPro" id="IPR000715">
    <property type="entry name" value="Glycosyl_transferase_4"/>
</dbReference>
<evidence type="ECO:0000256" key="15">
    <source>
        <dbReference type="ARBA" id="ARBA00029567"/>
    </source>
</evidence>
<feature type="transmembrane region" description="Helical" evidence="19">
    <location>
        <begin position="126"/>
        <end position="145"/>
    </location>
</feature>
<dbReference type="GO" id="GO:0006488">
    <property type="term" value="P:dolichol-linked oligosaccharide biosynthetic process"/>
    <property type="evidence" value="ECO:0007669"/>
    <property type="project" value="InterPro"/>
</dbReference>
<keyword evidence="11" id="KW-0256">Endoplasmic reticulum</keyword>
<feature type="transmembrane region" description="Helical" evidence="19">
    <location>
        <begin position="405"/>
        <end position="425"/>
    </location>
</feature>
<evidence type="ECO:0000256" key="13">
    <source>
        <dbReference type="ARBA" id="ARBA00022989"/>
    </source>
</evidence>
<dbReference type="GeneID" id="16996425"/>
<comment type="catalytic activity">
    <reaction evidence="18">
        <text>a di-trans,poly-cis-dolichyl phosphate + UDP-N-acetyl-alpha-D-glucosamine = an N-acetyl-alpha-D-glucosaminyl-diphospho-di-trans,poly-cis-dolichol + UMP</text>
        <dbReference type="Rhea" id="RHEA:13289"/>
        <dbReference type="Rhea" id="RHEA-COMP:19498"/>
        <dbReference type="Rhea" id="RHEA-COMP:19507"/>
        <dbReference type="ChEBI" id="CHEBI:57683"/>
        <dbReference type="ChEBI" id="CHEBI:57705"/>
        <dbReference type="ChEBI" id="CHEBI:57865"/>
        <dbReference type="ChEBI" id="CHEBI:58427"/>
        <dbReference type="EC" id="2.7.8.15"/>
    </reaction>
    <physiologicalReaction direction="left-to-right" evidence="18">
        <dbReference type="Rhea" id="RHEA:13290"/>
    </physiologicalReaction>
</comment>
<evidence type="ECO:0000256" key="10">
    <source>
        <dbReference type="ARBA" id="ARBA00022723"/>
    </source>
</evidence>
<feature type="transmembrane region" description="Helical" evidence="19">
    <location>
        <begin position="157"/>
        <end position="179"/>
    </location>
</feature>
<organism evidence="20 21">
    <name type="scientific">Cyanidioschyzon merolae (strain NIES-3377 / 10D)</name>
    <name type="common">Unicellular red alga</name>
    <dbReference type="NCBI Taxonomy" id="280699"/>
    <lineage>
        <taxon>Eukaryota</taxon>
        <taxon>Rhodophyta</taxon>
        <taxon>Bangiophyceae</taxon>
        <taxon>Cyanidiales</taxon>
        <taxon>Cyanidiaceae</taxon>
        <taxon>Cyanidioschyzon</taxon>
    </lineage>
</organism>
<feature type="transmembrane region" description="Helical" evidence="19">
    <location>
        <begin position="221"/>
        <end position="240"/>
    </location>
</feature>
<comment type="pathway">
    <text evidence="3">Protein modification; protein glycosylation.</text>
</comment>
<accession>M1VKF6</accession>
<evidence type="ECO:0000256" key="18">
    <source>
        <dbReference type="ARBA" id="ARBA00045078"/>
    </source>
</evidence>
<dbReference type="HOGENOM" id="CLU_029942_0_1_1"/>
<dbReference type="GO" id="GO:0016757">
    <property type="term" value="F:glycosyltransferase activity"/>
    <property type="evidence" value="ECO:0007669"/>
    <property type="project" value="UniProtKB-KW"/>
</dbReference>
<keyword evidence="12" id="KW-0460">Magnesium</keyword>
<feature type="transmembrane region" description="Helical" evidence="19">
    <location>
        <begin position="311"/>
        <end position="333"/>
    </location>
</feature>
<dbReference type="CDD" id="cd06855">
    <property type="entry name" value="GT_GPT_euk"/>
    <property type="match status" value="1"/>
</dbReference>
<sequence>MSSTIKHPRCLRARIWNARYALALILAALGAVYVQLDAEARAHIALNWWSSAGVFLATLVLIPRFSPLFIKAGLYGRDLNKPPTKQEGADATQEQPLVPEALGLVAAAVYLCGLCFFHLFRGPEATPFYNAALASVTFMILLGFADDVLDLRWRDKMILPSVAALPLLAAYTGSTTVIVPQPVRQWFGWLLTKVASFSYGKEWAKLWKLPVVVPRLVDLGWIYKLYMLLLAVFCSNAINIHAGINGLEVGQAIVIGCAVALHNAAHLRGWFALPVADPERLRANHLFSLDLIVPFLATSAALFVHNWYPSAVFVGDTYCYFAGMCLAMAAILGHYSETLLLFFVPQVFNFLYSLPQLLGIIRCPRHRLPRLNPKTRKLEGVPSHMNLLNLVLLLCGPMTERQLCLVLMILQALCCALAYGLRMYVLRSVAWFA</sequence>
<dbReference type="OMA" id="LPHFNAR"/>
<evidence type="ECO:0000256" key="1">
    <source>
        <dbReference type="ARBA" id="ARBA00001946"/>
    </source>
</evidence>
<evidence type="ECO:0000256" key="6">
    <source>
        <dbReference type="ARBA" id="ARBA00017659"/>
    </source>
</evidence>
<evidence type="ECO:0000256" key="2">
    <source>
        <dbReference type="ARBA" id="ARBA00004477"/>
    </source>
</evidence>
<evidence type="ECO:0000256" key="5">
    <source>
        <dbReference type="ARBA" id="ARBA00013225"/>
    </source>
</evidence>
<reference evidence="20 21" key="1">
    <citation type="journal article" date="2004" name="Nature">
        <title>Genome sequence of the ultrasmall unicellular red alga Cyanidioschyzon merolae 10D.</title>
        <authorList>
            <person name="Matsuzaki M."/>
            <person name="Misumi O."/>
            <person name="Shin-i T."/>
            <person name="Maruyama S."/>
            <person name="Takahara M."/>
            <person name="Miyagishima S."/>
            <person name="Mori T."/>
            <person name="Nishida K."/>
            <person name="Yagisawa F."/>
            <person name="Nishida K."/>
            <person name="Yoshida Y."/>
            <person name="Nishimura Y."/>
            <person name="Nakao S."/>
            <person name="Kobayashi T."/>
            <person name="Momoyama Y."/>
            <person name="Higashiyama T."/>
            <person name="Minoda A."/>
            <person name="Sano M."/>
            <person name="Nomoto H."/>
            <person name="Oishi K."/>
            <person name="Hayashi H."/>
            <person name="Ohta F."/>
            <person name="Nishizaka S."/>
            <person name="Haga S."/>
            <person name="Miura S."/>
            <person name="Morishita T."/>
            <person name="Kabeya Y."/>
            <person name="Terasawa K."/>
            <person name="Suzuki Y."/>
            <person name="Ishii Y."/>
            <person name="Asakawa S."/>
            <person name="Takano H."/>
            <person name="Ohta N."/>
            <person name="Kuroiwa H."/>
            <person name="Tanaka K."/>
            <person name="Shimizu N."/>
            <person name="Sugano S."/>
            <person name="Sato N."/>
            <person name="Nozaki H."/>
            <person name="Ogasawara N."/>
            <person name="Kohara Y."/>
            <person name="Kuroiwa T."/>
        </authorList>
    </citation>
    <scope>NUCLEOTIDE SEQUENCE [LARGE SCALE GENOMIC DNA]</scope>
    <source>
        <strain evidence="20 21">10D</strain>
    </source>
</reference>